<accession>A0ABD2K987</accession>
<dbReference type="EMBL" id="JBICCN010000039">
    <property type="protein sequence ID" value="KAL3099441.1"/>
    <property type="molecule type" value="Genomic_DNA"/>
</dbReference>
<organism evidence="1 2">
    <name type="scientific">Heterodera schachtii</name>
    <name type="common">Sugarbeet cyst nematode worm</name>
    <name type="synonym">Tylenchus schachtii</name>
    <dbReference type="NCBI Taxonomy" id="97005"/>
    <lineage>
        <taxon>Eukaryota</taxon>
        <taxon>Metazoa</taxon>
        <taxon>Ecdysozoa</taxon>
        <taxon>Nematoda</taxon>
        <taxon>Chromadorea</taxon>
        <taxon>Rhabditida</taxon>
        <taxon>Tylenchina</taxon>
        <taxon>Tylenchomorpha</taxon>
        <taxon>Tylenchoidea</taxon>
        <taxon>Heteroderidae</taxon>
        <taxon>Heteroderinae</taxon>
        <taxon>Heterodera</taxon>
    </lineage>
</organism>
<sequence length="150" mass="16836">MLFFLSIQFGTNLSSSSAHFVDNNQINHQNVPNTELQAALPFPNPVTVSVTLVNSTGNVHSYKLRFTDISYMLVCYIKFRLYLPFAASVVNYASIKPVIGTNDEFILPEDVRLYPGRYFEADVTVKDNELEPTVTILDALTVLTTRECPP</sequence>
<comment type="caution">
    <text evidence="1">The sequence shown here is derived from an EMBL/GenBank/DDBJ whole genome shotgun (WGS) entry which is preliminary data.</text>
</comment>
<name>A0ABD2K987_HETSC</name>
<protein>
    <submittedName>
        <fullName evidence="1">Uncharacterized protein</fullName>
    </submittedName>
</protein>
<gene>
    <name evidence="1" type="ORF">niasHS_002896</name>
</gene>
<dbReference type="Proteomes" id="UP001620645">
    <property type="component" value="Unassembled WGS sequence"/>
</dbReference>
<keyword evidence="2" id="KW-1185">Reference proteome</keyword>
<proteinExistence type="predicted"/>
<reference evidence="1 2" key="1">
    <citation type="submission" date="2024-10" db="EMBL/GenBank/DDBJ databases">
        <authorList>
            <person name="Kim D."/>
        </authorList>
    </citation>
    <scope>NUCLEOTIDE SEQUENCE [LARGE SCALE GENOMIC DNA]</scope>
    <source>
        <strain evidence="1">Taebaek</strain>
    </source>
</reference>
<dbReference type="AlphaFoldDB" id="A0ABD2K987"/>
<evidence type="ECO:0000313" key="1">
    <source>
        <dbReference type="EMBL" id="KAL3099441.1"/>
    </source>
</evidence>
<evidence type="ECO:0000313" key="2">
    <source>
        <dbReference type="Proteomes" id="UP001620645"/>
    </source>
</evidence>